<feature type="region of interest" description="Disordered" evidence="1">
    <location>
        <begin position="1"/>
        <end position="28"/>
    </location>
</feature>
<reference evidence="2 3" key="1">
    <citation type="submission" date="2021-06" db="EMBL/GenBank/DDBJ databases">
        <title>Caerostris darwini draft genome.</title>
        <authorList>
            <person name="Kono N."/>
            <person name="Arakawa K."/>
        </authorList>
    </citation>
    <scope>NUCLEOTIDE SEQUENCE [LARGE SCALE GENOMIC DNA]</scope>
</reference>
<gene>
    <name evidence="2" type="ORF">CDAR_450591</name>
</gene>
<name>A0AAV4P7Z6_9ARAC</name>
<accession>A0AAV4P7Z6</accession>
<comment type="caution">
    <text evidence="2">The sequence shown here is derived from an EMBL/GenBank/DDBJ whole genome shotgun (WGS) entry which is preliminary data.</text>
</comment>
<organism evidence="2 3">
    <name type="scientific">Caerostris darwini</name>
    <dbReference type="NCBI Taxonomy" id="1538125"/>
    <lineage>
        <taxon>Eukaryota</taxon>
        <taxon>Metazoa</taxon>
        <taxon>Ecdysozoa</taxon>
        <taxon>Arthropoda</taxon>
        <taxon>Chelicerata</taxon>
        <taxon>Arachnida</taxon>
        <taxon>Araneae</taxon>
        <taxon>Araneomorphae</taxon>
        <taxon>Entelegynae</taxon>
        <taxon>Araneoidea</taxon>
        <taxon>Araneidae</taxon>
        <taxon>Caerostris</taxon>
    </lineage>
</organism>
<evidence type="ECO:0000313" key="3">
    <source>
        <dbReference type="Proteomes" id="UP001054837"/>
    </source>
</evidence>
<keyword evidence="3" id="KW-1185">Reference proteome</keyword>
<evidence type="ECO:0000313" key="2">
    <source>
        <dbReference type="EMBL" id="GIX92120.1"/>
    </source>
</evidence>
<evidence type="ECO:0000256" key="1">
    <source>
        <dbReference type="SAM" id="MobiDB-lite"/>
    </source>
</evidence>
<dbReference type="EMBL" id="BPLQ01002372">
    <property type="protein sequence ID" value="GIX92120.1"/>
    <property type="molecule type" value="Genomic_DNA"/>
</dbReference>
<dbReference type="Proteomes" id="UP001054837">
    <property type="component" value="Unassembled WGS sequence"/>
</dbReference>
<dbReference type="AlphaFoldDB" id="A0AAV4P7Z6"/>
<proteinExistence type="predicted"/>
<sequence length="88" mass="10037">MDVKSSLLGKKNRQESKDPTPDSTPFLPNSIRWRSVLGELLQYFGDAASGLRKVVNNQTRSLQQRRSEELSLVLLPQPPEENWRLTST</sequence>
<protein>
    <submittedName>
        <fullName evidence="2">Uncharacterized protein</fullName>
    </submittedName>
</protein>